<dbReference type="SUPFAM" id="SSF52540">
    <property type="entry name" value="P-loop containing nucleoside triphosphate hydrolases"/>
    <property type="match status" value="1"/>
</dbReference>
<dbReference type="EMBL" id="JAGFNP010000001">
    <property type="protein sequence ID" value="MBO3731751.1"/>
    <property type="molecule type" value="Genomic_DNA"/>
</dbReference>
<dbReference type="RefSeq" id="WP_208494471.1">
    <property type="nucleotide sequence ID" value="NZ_JAGFNP010000001.1"/>
</dbReference>
<dbReference type="GO" id="GO:0005524">
    <property type="term" value="F:ATP binding"/>
    <property type="evidence" value="ECO:0007669"/>
    <property type="project" value="UniProtKB-KW"/>
</dbReference>
<dbReference type="InterPro" id="IPR025420">
    <property type="entry name" value="DUF4143"/>
</dbReference>
<evidence type="ECO:0000259" key="1">
    <source>
        <dbReference type="Pfam" id="PF13173"/>
    </source>
</evidence>
<dbReference type="Pfam" id="PF13173">
    <property type="entry name" value="AAA_14"/>
    <property type="match status" value="1"/>
</dbReference>
<evidence type="ECO:0000313" key="4">
    <source>
        <dbReference type="Proteomes" id="UP000681341"/>
    </source>
</evidence>
<sequence>MSSLLPRHALARLNERLDAFRIVIVGGPRQAGKTTLLRLLHQERGGTFNTLDDATTLQTVRADPTGFAEFGATPRIIDEVQRGGDDLLIAIKRLVDLDDAEGQFVLSGSTRFLTVPTLSESLAGRAVFIDLWPLSAAERTRADIDAPALLFAPDELRAMPLASTWKRADYFDLVCAGGYPEAVRIGSDRLRADWFEGYVSTVVLRDVAAFADIRRADLIPRLLRLIAARSGSGLVMADLARSLELNHATVRDYLGYLDIVYLTSNLPPWSTNLTSKLVKTPKAYITDSGLAAALLGAEASALAAPGHELAGPLVETFVFTELTRQLATSEVRAELSFFRDRDGREINFVLERRDGTVVGIEVKAAATVRDDAFKHLRWMKERLGDRFKAGYVVYLGDQIRPFGPDLTAVPLAALWAGTAL</sequence>
<organism evidence="3 4">
    <name type="scientific">Glycomyces niveus</name>
    <dbReference type="NCBI Taxonomy" id="2820287"/>
    <lineage>
        <taxon>Bacteria</taxon>
        <taxon>Bacillati</taxon>
        <taxon>Actinomycetota</taxon>
        <taxon>Actinomycetes</taxon>
        <taxon>Glycomycetales</taxon>
        <taxon>Glycomycetaceae</taxon>
        <taxon>Glycomyces</taxon>
    </lineage>
</organism>
<dbReference type="InterPro" id="IPR041682">
    <property type="entry name" value="AAA_14"/>
</dbReference>
<accession>A0ABS3TZ28</accession>
<keyword evidence="3" id="KW-0547">Nucleotide-binding</keyword>
<reference evidence="3 4" key="1">
    <citation type="submission" date="2021-03" db="EMBL/GenBank/DDBJ databases">
        <title>Glycomyces sp. nov., a novel actinomycete isolated from soil.</title>
        <authorList>
            <person name="Yang X."/>
            <person name="Xu X."/>
        </authorList>
    </citation>
    <scope>NUCLEOTIDE SEQUENCE [LARGE SCALE GENOMIC DNA]</scope>
    <source>
        <strain evidence="3 4">NEAU-S30</strain>
    </source>
</reference>
<keyword evidence="3" id="KW-0067">ATP-binding</keyword>
<name>A0ABS3TZ28_9ACTN</name>
<dbReference type="Pfam" id="PF13635">
    <property type="entry name" value="DUF4143"/>
    <property type="match status" value="1"/>
</dbReference>
<proteinExistence type="predicted"/>
<comment type="caution">
    <text evidence="3">The sequence shown here is derived from an EMBL/GenBank/DDBJ whole genome shotgun (WGS) entry which is preliminary data.</text>
</comment>
<feature type="domain" description="DUF4143" evidence="2">
    <location>
        <begin position="205"/>
        <end position="364"/>
    </location>
</feature>
<protein>
    <submittedName>
        <fullName evidence="3">ATP-binding protein</fullName>
    </submittedName>
</protein>
<dbReference type="PANTHER" id="PTHR43566">
    <property type="entry name" value="CONSERVED PROTEIN"/>
    <property type="match status" value="1"/>
</dbReference>
<dbReference type="Proteomes" id="UP000681341">
    <property type="component" value="Unassembled WGS sequence"/>
</dbReference>
<gene>
    <name evidence="3" type="ORF">J5V16_02895</name>
</gene>
<evidence type="ECO:0000259" key="2">
    <source>
        <dbReference type="Pfam" id="PF13635"/>
    </source>
</evidence>
<dbReference type="PANTHER" id="PTHR43566:SF2">
    <property type="entry name" value="DUF4143 DOMAIN-CONTAINING PROTEIN"/>
    <property type="match status" value="1"/>
</dbReference>
<feature type="domain" description="AAA" evidence="1">
    <location>
        <begin position="21"/>
        <end position="138"/>
    </location>
</feature>
<keyword evidence="4" id="KW-1185">Reference proteome</keyword>
<evidence type="ECO:0000313" key="3">
    <source>
        <dbReference type="EMBL" id="MBO3731751.1"/>
    </source>
</evidence>
<dbReference type="InterPro" id="IPR027417">
    <property type="entry name" value="P-loop_NTPase"/>
</dbReference>